<dbReference type="STRING" id="937218.SAMN06297251_104282"/>
<dbReference type="AlphaFoldDB" id="A0A1W2ALF9"/>
<dbReference type="Pfam" id="PF08238">
    <property type="entry name" value="Sel1"/>
    <property type="match status" value="4"/>
</dbReference>
<dbReference type="Gene3D" id="1.25.40.10">
    <property type="entry name" value="Tetratricopeptide repeat domain"/>
    <property type="match status" value="2"/>
</dbReference>
<reference evidence="2 3" key="1">
    <citation type="submission" date="2017-04" db="EMBL/GenBank/DDBJ databases">
        <authorList>
            <person name="Afonso C.L."/>
            <person name="Miller P.J."/>
            <person name="Scott M.A."/>
            <person name="Spackman E."/>
            <person name="Goraichik I."/>
            <person name="Dimitrov K.M."/>
            <person name="Suarez D.L."/>
            <person name="Swayne D.E."/>
        </authorList>
    </citation>
    <scope>NUCLEOTIDE SEQUENCE [LARGE SCALE GENOMIC DNA]</scope>
    <source>
        <strain evidence="2 3">CGMCC 1.10972</strain>
    </source>
</reference>
<accession>A0A1W2ALF9</accession>
<dbReference type="SMART" id="SM00671">
    <property type="entry name" value="SEL1"/>
    <property type="match status" value="3"/>
</dbReference>
<dbReference type="InterPro" id="IPR050767">
    <property type="entry name" value="Sel1_AlgK"/>
</dbReference>
<name>A0A1W2ALF9_9HYPH</name>
<evidence type="ECO:0000256" key="1">
    <source>
        <dbReference type="SAM" id="SignalP"/>
    </source>
</evidence>
<dbReference type="EMBL" id="FWXR01000004">
    <property type="protein sequence ID" value="SMC61380.1"/>
    <property type="molecule type" value="Genomic_DNA"/>
</dbReference>
<dbReference type="PANTHER" id="PTHR11102:SF160">
    <property type="entry name" value="ERAD-ASSOCIATED E3 UBIQUITIN-PROTEIN LIGASE COMPONENT HRD3"/>
    <property type="match status" value="1"/>
</dbReference>
<keyword evidence="1" id="KW-0732">Signal</keyword>
<dbReference type="SUPFAM" id="SSF81901">
    <property type="entry name" value="HCP-like"/>
    <property type="match status" value="1"/>
</dbReference>
<dbReference type="InterPro" id="IPR011990">
    <property type="entry name" value="TPR-like_helical_dom_sf"/>
</dbReference>
<sequence length="276" mass="30189">MRTSNRFLLACVAGMIFAAVPGANALALDPAAKTDPNASPIELFAEGFKAYKRGEKSQAFETLRYAADKGHRGALWKLGRMYADGDGVPENDFEAFKIFEQIVREPDDPSGASANAAYVASAVVALADYLRRGIPGHVDPNLPRSRQFYFHAASFFGDPKAQFELGRMMLHGEGGRENPRQAARWLKLAAAKGHVGAQALLGYLLFDGRTIALEPEPVRGLAMLTMALRRSDESEREWIRPLQEEVFGLASEAERRTAQSYADQQLASASGVRLSN</sequence>
<gene>
    <name evidence="2" type="ORF">SAMN06297251_104282</name>
</gene>
<evidence type="ECO:0008006" key="4">
    <source>
        <dbReference type="Google" id="ProtNLM"/>
    </source>
</evidence>
<feature type="chain" id="PRO_5012348224" description="Sel1 repeat-containing protein" evidence="1">
    <location>
        <begin position="19"/>
        <end position="276"/>
    </location>
</feature>
<evidence type="ECO:0000313" key="3">
    <source>
        <dbReference type="Proteomes" id="UP000192656"/>
    </source>
</evidence>
<dbReference type="PANTHER" id="PTHR11102">
    <property type="entry name" value="SEL-1-LIKE PROTEIN"/>
    <property type="match status" value="1"/>
</dbReference>
<dbReference type="Proteomes" id="UP000192656">
    <property type="component" value="Unassembled WGS sequence"/>
</dbReference>
<organism evidence="2 3">
    <name type="scientific">Fulvimarina manganoxydans</name>
    <dbReference type="NCBI Taxonomy" id="937218"/>
    <lineage>
        <taxon>Bacteria</taxon>
        <taxon>Pseudomonadati</taxon>
        <taxon>Pseudomonadota</taxon>
        <taxon>Alphaproteobacteria</taxon>
        <taxon>Hyphomicrobiales</taxon>
        <taxon>Aurantimonadaceae</taxon>
        <taxon>Fulvimarina</taxon>
    </lineage>
</organism>
<feature type="signal peptide" evidence="1">
    <location>
        <begin position="1"/>
        <end position="18"/>
    </location>
</feature>
<dbReference type="InterPro" id="IPR006597">
    <property type="entry name" value="Sel1-like"/>
</dbReference>
<proteinExistence type="predicted"/>
<evidence type="ECO:0000313" key="2">
    <source>
        <dbReference type="EMBL" id="SMC61380.1"/>
    </source>
</evidence>
<keyword evidence="3" id="KW-1185">Reference proteome</keyword>
<protein>
    <recommendedName>
        <fullName evidence="4">Sel1 repeat-containing protein</fullName>
    </recommendedName>
</protein>
<dbReference type="RefSeq" id="WP_084409390.1">
    <property type="nucleotide sequence ID" value="NZ_FWXR01000004.1"/>
</dbReference>